<keyword evidence="1" id="KW-1133">Transmembrane helix</keyword>
<keyword evidence="1" id="KW-0812">Transmembrane</keyword>
<feature type="non-terminal residue" evidence="2">
    <location>
        <position position="500"/>
    </location>
</feature>
<keyword evidence="1" id="KW-0472">Membrane</keyword>
<feature type="transmembrane region" description="Helical" evidence="1">
    <location>
        <begin position="109"/>
        <end position="132"/>
    </location>
</feature>
<feature type="transmembrane region" description="Helical" evidence="1">
    <location>
        <begin position="27"/>
        <end position="50"/>
    </location>
</feature>
<accession>A0A9P9DIQ7</accession>
<evidence type="ECO:0000256" key="1">
    <source>
        <dbReference type="SAM" id="Phobius"/>
    </source>
</evidence>
<protein>
    <submittedName>
        <fullName evidence="2">Uncharacterized protein</fullName>
    </submittedName>
</protein>
<dbReference type="Proteomes" id="UP000700596">
    <property type="component" value="Unassembled WGS sequence"/>
</dbReference>
<comment type="caution">
    <text evidence="2">The sequence shown here is derived from an EMBL/GenBank/DDBJ whole genome shotgun (WGS) entry which is preliminary data.</text>
</comment>
<name>A0A9P9DIQ7_9PLEO</name>
<dbReference type="AlphaFoldDB" id="A0A9P9DIQ7"/>
<evidence type="ECO:0000313" key="3">
    <source>
        <dbReference type="Proteomes" id="UP000700596"/>
    </source>
</evidence>
<sequence length="500" mass="54905">MPTEQGSIPAVALTARHANLVLAAYPLLIQFLLLAVWKLLSSLILAIYPLGKGTKTARSGQTDTEDLKGWLARYVVIIAFWNSVEPMHASGTMLWYFKKTVFAKLPGRLLSGSLFVISSVMAFGGIAFGILYTSRISVGNAAPVAPSVLYLPKIPTIGNGVELQHFSFHRPSFLRAIGSAEAFDLNSKATSIYIQDRFLPTTNNTHPQVEIKYRYSITGRDFGLQNHLSLSFQVSGQCTTEYSWLRSGPLITLDAYYMWNKTDTAHTAFAPSSKYTQPGLLGIQTVRYESTPEEYDVESSNHTFGFIVRSAGVGSYTPSTDAWYYTEPVPPNSTPELWLGASQRVKSGRPVLSCWENLNLCYNGVCGFKNLTNSKNLPNGTLLPLADKISPVVSRIVLQAGVSSLRVYSGSNSGQFIDAGSGSMKADLQRLVLAAYLLTKESYRNIALNDRLDKDNAFEDGNSKLLPGAADFVMRTTDVTALRIDMLIIPPCLLCGFWII</sequence>
<keyword evidence="3" id="KW-1185">Reference proteome</keyword>
<gene>
    <name evidence="2" type="ORF">B0J11DRAFT_492000</name>
</gene>
<organism evidence="2 3">
    <name type="scientific">Dendryphion nanum</name>
    <dbReference type="NCBI Taxonomy" id="256645"/>
    <lineage>
        <taxon>Eukaryota</taxon>
        <taxon>Fungi</taxon>
        <taxon>Dikarya</taxon>
        <taxon>Ascomycota</taxon>
        <taxon>Pezizomycotina</taxon>
        <taxon>Dothideomycetes</taxon>
        <taxon>Pleosporomycetidae</taxon>
        <taxon>Pleosporales</taxon>
        <taxon>Torulaceae</taxon>
        <taxon>Dendryphion</taxon>
    </lineage>
</organism>
<dbReference type="EMBL" id="JAGMWT010000011">
    <property type="protein sequence ID" value="KAH7119916.1"/>
    <property type="molecule type" value="Genomic_DNA"/>
</dbReference>
<dbReference type="OrthoDB" id="5337208at2759"/>
<proteinExistence type="predicted"/>
<evidence type="ECO:0000313" key="2">
    <source>
        <dbReference type="EMBL" id="KAH7119916.1"/>
    </source>
</evidence>
<reference evidence="2" key="1">
    <citation type="journal article" date="2021" name="Nat. Commun.">
        <title>Genetic determinants of endophytism in the Arabidopsis root mycobiome.</title>
        <authorList>
            <person name="Mesny F."/>
            <person name="Miyauchi S."/>
            <person name="Thiergart T."/>
            <person name="Pickel B."/>
            <person name="Atanasova L."/>
            <person name="Karlsson M."/>
            <person name="Huettel B."/>
            <person name="Barry K.W."/>
            <person name="Haridas S."/>
            <person name="Chen C."/>
            <person name="Bauer D."/>
            <person name="Andreopoulos W."/>
            <person name="Pangilinan J."/>
            <person name="LaButti K."/>
            <person name="Riley R."/>
            <person name="Lipzen A."/>
            <person name="Clum A."/>
            <person name="Drula E."/>
            <person name="Henrissat B."/>
            <person name="Kohler A."/>
            <person name="Grigoriev I.V."/>
            <person name="Martin F.M."/>
            <person name="Hacquard S."/>
        </authorList>
    </citation>
    <scope>NUCLEOTIDE SEQUENCE</scope>
    <source>
        <strain evidence="2">MPI-CAGE-CH-0243</strain>
    </source>
</reference>